<evidence type="ECO:0000256" key="5">
    <source>
        <dbReference type="ARBA" id="ARBA00022729"/>
    </source>
</evidence>
<keyword evidence="15" id="KW-0675">Receptor</keyword>
<evidence type="ECO:0000256" key="8">
    <source>
        <dbReference type="ARBA" id="ARBA00023136"/>
    </source>
</evidence>
<dbReference type="Pfam" id="PF00593">
    <property type="entry name" value="TonB_dep_Rec_b-barrel"/>
    <property type="match status" value="1"/>
</dbReference>
<dbReference type="Gene3D" id="2.170.130.10">
    <property type="entry name" value="TonB-dependent receptor, plug domain"/>
    <property type="match status" value="1"/>
</dbReference>
<dbReference type="InterPro" id="IPR000531">
    <property type="entry name" value="Beta-barrel_TonB"/>
</dbReference>
<dbReference type="Pfam" id="PF07715">
    <property type="entry name" value="Plug"/>
    <property type="match status" value="1"/>
</dbReference>
<evidence type="ECO:0000256" key="7">
    <source>
        <dbReference type="ARBA" id="ARBA00023077"/>
    </source>
</evidence>
<evidence type="ECO:0000313" key="15">
    <source>
        <dbReference type="EMBL" id="RKG32460.1"/>
    </source>
</evidence>
<comment type="subcellular location">
    <subcellularLocation>
        <location evidence="1 10">Cell outer membrane</location>
        <topology evidence="1 10">Multi-pass membrane protein</topology>
    </subcellularLocation>
</comment>
<keyword evidence="6" id="KW-0406">Ion transport</keyword>
<feature type="signal peptide" evidence="12">
    <location>
        <begin position="1"/>
        <end position="23"/>
    </location>
</feature>
<evidence type="ECO:0000256" key="1">
    <source>
        <dbReference type="ARBA" id="ARBA00004571"/>
    </source>
</evidence>
<dbReference type="PANTHER" id="PTHR30069">
    <property type="entry name" value="TONB-DEPENDENT OUTER MEMBRANE RECEPTOR"/>
    <property type="match status" value="1"/>
</dbReference>
<evidence type="ECO:0000259" key="14">
    <source>
        <dbReference type="Pfam" id="PF07715"/>
    </source>
</evidence>
<dbReference type="OrthoDB" id="9764669at2"/>
<keyword evidence="4 10" id="KW-0812">Transmembrane</keyword>
<dbReference type="InterPro" id="IPR036942">
    <property type="entry name" value="Beta-barrel_TonB_sf"/>
</dbReference>
<keyword evidence="8 10" id="KW-0472">Membrane</keyword>
<dbReference type="InterPro" id="IPR037066">
    <property type="entry name" value="Plug_dom_sf"/>
</dbReference>
<evidence type="ECO:0000256" key="10">
    <source>
        <dbReference type="PROSITE-ProRule" id="PRU01360"/>
    </source>
</evidence>
<accession>A0A3A8ENY4</accession>
<dbReference type="PANTHER" id="PTHR30069:SF53">
    <property type="entry name" value="COLICIN I RECEPTOR-RELATED"/>
    <property type="match status" value="1"/>
</dbReference>
<dbReference type="GO" id="GO:0009279">
    <property type="term" value="C:cell outer membrane"/>
    <property type="evidence" value="ECO:0007669"/>
    <property type="project" value="UniProtKB-SubCell"/>
</dbReference>
<keyword evidence="2 10" id="KW-0813">Transport</keyword>
<keyword evidence="9 10" id="KW-0998">Cell outer membrane</keyword>
<protein>
    <submittedName>
        <fullName evidence="15">TonB-dependent receptor</fullName>
    </submittedName>
</protein>
<keyword evidence="5 12" id="KW-0732">Signal</keyword>
<evidence type="ECO:0000256" key="3">
    <source>
        <dbReference type="ARBA" id="ARBA00022452"/>
    </source>
</evidence>
<keyword evidence="16" id="KW-1185">Reference proteome</keyword>
<dbReference type="Proteomes" id="UP000282388">
    <property type="component" value="Unassembled WGS sequence"/>
</dbReference>
<dbReference type="InterPro" id="IPR012910">
    <property type="entry name" value="Plug_dom"/>
</dbReference>
<evidence type="ECO:0000256" key="6">
    <source>
        <dbReference type="ARBA" id="ARBA00023065"/>
    </source>
</evidence>
<dbReference type="GO" id="GO:0015889">
    <property type="term" value="P:cobalamin transport"/>
    <property type="evidence" value="ECO:0007669"/>
    <property type="project" value="TreeGrafter"/>
</dbReference>
<evidence type="ECO:0000256" key="12">
    <source>
        <dbReference type="SAM" id="SignalP"/>
    </source>
</evidence>
<evidence type="ECO:0000313" key="16">
    <source>
        <dbReference type="Proteomes" id="UP000282388"/>
    </source>
</evidence>
<name>A0A3A8ENY4_9GAMM</name>
<evidence type="ECO:0000256" key="11">
    <source>
        <dbReference type="RuleBase" id="RU003357"/>
    </source>
</evidence>
<feature type="chain" id="PRO_5017233904" evidence="12">
    <location>
        <begin position="24"/>
        <end position="620"/>
    </location>
</feature>
<evidence type="ECO:0000259" key="13">
    <source>
        <dbReference type="Pfam" id="PF00593"/>
    </source>
</evidence>
<dbReference type="Gene3D" id="2.40.170.20">
    <property type="entry name" value="TonB-dependent receptor, beta-barrel domain"/>
    <property type="match status" value="1"/>
</dbReference>
<keyword evidence="3 10" id="KW-1134">Transmembrane beta strand</keyword>
<gene>
    <name evidence="15" type="ORF">D7V32_05855</name>
</gene>
<dbReference type="PROSITE" id="PS52016">
    <property type="entry name" value="TONB_DEPENDENT_REC_3"/>
    <property type="match status" value="1"/>
</dbReference>
<evidence type="ECO:0000256" key="4">
    <source>
        <dbReference type="ARBA" id="ARBA00022692"/>
    </source>
</evidence>
<evidence type="ECO:0000256" key="2">
    <source>
        <dbReference type="ARBA" id="ARBA00022448"/>
    </source>
</evidence>
<dbReference type="EMBL" id="RAXV01000009">
    <property type="protein sequence ID" value="RKG32460.1"/>
    <property type="molecule type" value="Genomic_DNA"/>
</dbReference>
<keyword evidence="7 11" id="KW-0798">TonB box</keyword>
<dbReference type="InterPro" id="IPR039426">
    <property type="entry name" value="TonB-dep_rcpt-like"/>
</dbReference>
<dbReference type="GO" id="GO:0006811">
    <property type="term" value="P:monoatomic ion transport"/>
    <property type="evidence" value="ECO:0007669"/>
    <property type="project" value="UniProtKB-KW"/>
</dbReference>
<sequence>MHSFSKALIGSLFILSPLSAAMAEDQIHQFPVITNTVANIVEQDSQKTLAAVTVIDRAEIERKQFNSLQDLLRTVPGVTYSNTGGLGKVTSVSIRGTGNRHALVLVDGQKVGSATLGETAFEHFPIDQIERVEVLRGPRSSLYGSEAIGGVIQIFTRKGTQNGIKPFASFSYGSHETYQSNAGLNIKHDNTWATLSLAGTKTQGIDATNIAEPYDLDKDGYENKSASLRMGHKFNDQFDIDASVLVVDGENEYDNRDLPWAADVKNVHSKIEQNIYSIGATYKPFDLWTTGLKLGRSEDKLDSRDGYPSVINTQRDSLSWLNTLYLNKQNTLMLGFDYQNDEVSGTQAYAVKERDNKAYFAQYLGSFGNIDVQGAVRQDDNEQFGNHTTGSATLGYRFNDAIQTYVSYGTAFKAPTFNDLYWPGSENPTLVPEESENYEIGFKGVISNVQWELNGFYNEIENMIAWAPNASGNYVPSNIDKAKIKGAEVSFNQQLNDFVWNINYTYQEPENETAGAHGKQLVLKPKQIFNASADYTMDKWTVGASVHAEDKRYTNAANTEELGSFATVDTRVTYQATPEFSVQAKLANMFDKEYSTNYSNSTLYNQDGRTAWVTLRYAMK</sequence>
<feature type="domain" description="TonB-dependent receptor plug" evidence="14">
    <location>
        <begin position="46"/>
        <end position="151"/>
    </location>
</feature>
<organism evidence="15 16">
    <name type="scientific">Acinetobacter tianfuensis</name>
    <dbReference type="NCBI Taxonomy" id="2419603"/>
    <lineage>
        <taxon>Bacteria</taxon>
        <taxon>Pseudomonadati</taxon>
        <taxon>Pseudomonadota</taxon>
        <taxon>Gammaproteobacteria</taxon>
        <taxon>Moraxellales</taxon>
        <taxon>Moraxellaceae</taxon>
        <taxon>Acinetobacter</taxon>
    </lineage>
</organism>
<comment type="caution">
    <text evidence="15">The sequence shown here is derived from an EMBL/GenBank/DDBJ whole genome shotgun (WGS) entry which is preliminary data.</text>
</comment>
<dbReference type="AlphaFoldDB" id="A0A3A8ENY4"/>
<feature type="domain" description="TonB-dependent receptor-like beta-barrel" evidence="13">
    <location>
        <begin position="230"/>
        <end position="588"/>
    </location>
</feature>
<evidence type="ECO:0000256" key="9">
    <source>
        <dbReference type="ARBA" id="ARBA00023237"/>
    </source>
</evidence>
<proteinExistence type="inferred from homology"/>
<dbReference type="SUPFAM" id="SSF56935">
    <property type="entry name" value="Porins"/>
    <property type="match status" value="1"/>
</dbReference>
<reference evidence="15 16" key="1">
    <citation type="submission" date="2018-09" db="EMBL/GenBank/DDBJ databases">
        <title>The draft genome of Acinetobacter spp. strains.</title>
        <authorList>
            <person name="Qin J."/>
            <person name="Feng Y."/>
            <person name="Zong Z."/>
        </authorList>
    </citation>
    <scope>NUCLEOTIDE SEQUENCE [LARGE SCALE GENOMIC DNA]</scope>
    <source>
        <strain evidence="15 16">WCHAc060012</strain>
    </source>
</reference>
<dbReference type="CDD" id="cd01347">
    <property type="entry name" value="ligand_gated_channel"/>
    <property type="match status" value="1"/>
</dbReference>
<comment type="similarity">
    <text evidence="10 11">Belongs to the TonB-dependent receptor family.</text>
</comment>